<accession>A0A0G3GSN7</accession>
<feature type="region of interest" description="Disordered" evidence="1">
    <location>
        <begin position="414"/>
        <end position="436"/>
    </location>
</feature>
<dbReference type="InterPro" id="IPR033435">
    <property type="entry name" value="DUF5129"/>
</dbReference>
<evidence type="ECO:0000313" key="6">
    <source>
        <dbReference type="Proteomes" id="UP000035368"/>
    </source>
</evidence>
<name>A0A0G3GSN7_9CORY</name>
<evidence type="ECO:0000256" key="2">
    <source>
        <dbReference type="SAM" id="Phobius"/>
    </source>
</evidence>
<feature type="signal peptide" evidence="3">
    <location>
        <begin position="1"/>
        <end position="23"/>
    </location>
</feature>
<keyword evidence="3" id="KW-0732">Signal</keyword>
<dbReference type="Proteomes" id="UP000035368">
    <property type="component" value="Chromosome"/>
</dbReference>
<dbReference type="Pfam" id="PF17173">
    <property type="entry name" value="DUF5129"/>
    <property type="match status" value="1"/>
</dbReference>
<feature type="domain" description="DUF5129" evidence="4">
    <location>
        <begin position="41"/>
        <end position="316"/>
    </location>
</feature>
<evidence type="ECO:0000313" key="5">
    <source>
        <dbReference type="EMBL" id="AKK04161.1"/>
    </source>
</evidence>
<keyword evidence="2" id="KW-0472">Membrane</keyword>
<dbReference type="KEGG" id="cei:CEPID_11665"/>
<sequence length="436" mass="48022">MKRILVAVITIMFALLGLPQASAATVDVTVYSQSGELSDGDRSFLTTETAKLQFPEQVKHVHYVLLTTNDSKFNDTVEKFAKSEHPDWVSSDQKKWAPGVLIVAVGLDPRRNGIYCGDDVCAALNLDGNSHLEKSLDAGKDSFKSGRYAAGLFAMTKASLEESSGIGGWIAGGMAALGGFIALIATPIVIRRNKIKKARENFDYISKHYADVAQRFSEIDIMAHNLSSPLADEKLRREFNEVKSQFLSVHELQQRIPDLAGAADGVFAKYAKDIGKMKDATEKMKTAATNIETLSNMERGDETVRRNELSRIRVDLREATLKTQAHYLEGQRLVDLTETIDVHSPEFMNTFARLLDDTALFFKLVAEEQKLKGQEKGSVPRIYESGWAPGYGYHSYVSFTLMNTWHDDAIQAESSSSSVDSSYSSGFSGGGGSSSW</sequence>
<evidence type="ECO:0000256" key="3">
    <source>
        <dbReference type="SAM" id="SignalP"/>
    </source>
</evidence>
<keyword evidence="2" id="KW-0812">Transmembrane</keyword>
<organism evidence="5 6">
    <name type="scientific">Corynebacterium epidermidicanis</name>
    <dbReference type="NCBI Taxonomy" id="1050174"/>
    <lineage>
        <taxon>Bacteria</taxon>
        <taxon>Bacillati</taxon>
        <taxon>Actinomycetota</taxon>
        <taxon>Actinomycetes</taxon>
        <taxon>Mycobacteriales</taxon>
        <taxon>Corynebacteriaceae</taxon>
        <taxon>Corynebacterium</taxon>
    </lineage>
</organism>
<gene>
    <name evidence="5" type="ORF">CEPID_11665</name>
</gene>
<feature type="transmembrane region" description="Helical" evidence="2">
    <location>
        <begin position="166"/>
        <end position="190"/>
    </location>
</feature>
<dbReference type="STRING" id="1050174.CEPID_11665"/>
<evidence type="ECO:0000256" key="1">
    <source>
        <dbReference type="SAM" id="MobiDB-lite"/>
    </source>
</evidence>
<dbReference type="PATRIC" id="fig|1050174.4.peg.2355"/>
<reference evidence="5 6" key="1">
    <citation type="submission" date="2015-05" db="EMBL/GenBank/DDBJ databases">
        <title>Complete genome sequence of Corynebacterium epidermidicanis DSM 45586, isolated from the skin of a dog suffering from pruritus.</title>
        <authorList>
            <person name="Ruckert C."/>
            <person name="Albersmeier A."/>
            <person name="Winkler A."/>
            <person name="Tauch A."/>
        </authorList>
    </citation>
    <scope>NUCLEOTIDE SEQUENCE [LARGE SCALE GENOMIC DNA]</scope>
    <source>
        <strain evidence="5 6">DSM 45586</strain>
    </source>
</reference>
<protein>
    <recommendedName>
        <fullName evidence="4">DUF5129 domain-containing protein</fullName>
    </recommendedName>
</protein>
<feature type="compositionally biased region" description="Low complexity" evidence="1">
    <location>
        <begin position="414"/>
        <end position="426"/>
    </location>
</feature>
<feature type="chain" id="PRO_5002554363" description="DUF5129 domain-containing protein" evidence="3">
    <location>
        <begin position="24"/>
        <end position="436"/>
    </location>
</feature>
<evidence type="ECO:0000259" key="4">
    <source>
        <dbReference type="Pfam" id="PF17173"/>
    </source>
</evidence>
<keyword evidence="6" id="KW-1185">Reference proteome</keyword>
<dbReference type="AlphaFoldDB" id="A0A0G3GSN7"/>
<dbReference type="OrthoDB" id="4423347at2"/>
<feature type="compositionally biased region" description="Gly residues" evidence="1">
    <location>
        <begin position="427"/>
        <end position="436"/>
    </location>
</feature>
<dbReference type="RefSeq" id="WP_047241045.1">
    <property type="nucleotide sequence ID" value="NZ_CP011541.1"/>
</dbReference>
<keyword evidence="2" id="KW-1133">Transmembrane helix</keyword>
<proteinExistence type="predicted"/>
<dbReference type="EMBL" id="CP011541">
    <property type="protein sequence ID" value="AKK04161.1"/>
    <property type="molecule type" value="Genomic_DNA"/>
</dbReference>